<name>A0A4V2W2G4_9PAST</name>
<sequence length="329" mass="37354">MTEQQQERVGYLIFKRVKIQDANSISSPITYGFPAVSGFLGAFHAMSRRLQQHQLPEELNEVGLSLKGVLIACHDCQVKAYRQSDYSDYTFNQTRNPIKKDGSVASIIEEGKCNLLVTLVVEVFAENIWPLEDEQCQTQLVNLSRQWIQQQRLAGGSVLGLKSVEYIQAEAIGEISRHLLPAFVLMNAQQDLIELTQIQQHKNPTATALDALIDVVTLQHIPIEQQEKGKTVWQTVSPKSGRGWLVSMAIGFQGIADSVEAGKMQNSRNAEYSSQYVEAVYSLGKWVFPHRINDLNKAFWHYHHIAEQDLYLTIQNTQFDYINTFLKEQ</sequence>
<dbReference type="Pfam" id="PF09614">
    <property type="entry name" value="Cas_Csy2"/>
    <property type="match status" value="1"/>
</dbReference>
<reference evidence="2 4" key="2">
    <citation type="submission" date="2019-05" db="EMBL/GenBank/DDBJ databases">
        <title>Pasteurellaceae isolates from reptiles.</title>
        <authorList>
            <person name="Bojesen A.M."/>
            <person name="Lund E."/>
        </authorList>
    </citation>
    <scope>NUCLEOTIDE SEQUENCE [LARGE SCALE GENOMIC DNA]</scope>
    <source>
        <strain evidence="2 4">ELNT2x</strain>
    </source>
</reference>
<dbReference type="Proteomes" id="UP000305526">
    <property type="component" value="Unassembled WGS sequence"/>
</dbReference>
<dbReference type="NCBIfam" id="TIGR02565">
    <property type="entry name" value="cas_Csy2"/>
    <property type="match status" value="1"/>
</dbReference>
<reference evidence="1 3" key="1">
    <citation type="submission" date="2019-03" db="EMBL/GenBank/DDBJ databases">
        <title>Genomic Encyclopedia of Type Strains, Phase IV (KMG-IV): sequencing the most valuable type-strain genomes for metagenomic binning, comparative biology and taxonomic classification.</title>
        <authorList>
            <person name="Goeker M."/>
        </authorList>
    </citation>
    <scope>NUCLEOTIDE SEQUENCE [LARGE SCALE GENOMIC DNA]</scope>
    <source>
        <strain evidence="1 3">DSM 28140</strain>
    </source>
</reference>
<dbReference type="RefSeq" id="WP_132966257.1">
    <property type="nucleotide sequence ID" value="NZ_LEKL01000009.1"/>
</dbReference>
<dbReference type="InterPro" id="IPR013398">
    <property type="entry name" value="CRISPR-assoc_prot_Csy2"/>
</dbReference>
<dbReference type="EMBL" id="SMCP01000004">
    <property type="protein sequence ID" value="TCV87959.1"/>
    <property type="molecule type" value="Genomic_DNA"/>
</dbReference>
<accession>A0A4V2W2G4</accession>
<protein>
    <submittedName>
        <fullName evidence="1">CRISPR-associated Csy2 family protein</fullName>
    </submittedName>
    <submittedName>
        <fullName evidence="2">Type I-F CRISPR-associated protein Csy2</fullName>
    </submittedName>
</protein>
<keyword evidence="4" id="KW-1185">Reference proteome</keyword>
<gene>
    <name evidence="2" type="primary">csy2</name>
    <name evidence="1" type="ORF">EDC16_104149</name>
    <name evidence="2" type="ORF">FHQ21_09320</name>
</gene>
<comment type="caution">
    <text evidence="1">The sequence shown here is derived from an EMBL/GenBank/DDBJ whole genome shotgun (WGS) entry which is preliminary data.</text>
</comment>
<dbReference type="Proteomes" id="UP000294619">
    <property type="component" value="Unassembled WGS sequence"/>
</dbReference>
<proteinExistence type="predicted"/>
<organism evidence="1 3">
    <name type="scientific">Testudinibacter aquarius</name>
    <dbReference type="NCBI Taxonomy" id="1524974"/>
    <lineage>
        <taxon>Bacteria</taxon>
        <taxon>Pseudomonadati</taxon>
        <taxon>Pseudomonadota</taxon>
        <taxon>Gammaproteobacteria</taxon>
        <taxon>Pasteurellales</taxon>
        <taxon>Pasteurellaceae</taxon>
        <taxon>Testudinibacter</taxon>
    </lineage>
</organism>
<evidence type="ECO:0000313" key="3">
    <source>
        <dbReference type="Proteomes" id="UP000294619"/>
    </source>
</evidence>
<evidence type="ECO:0000313" key="1">
    <source>
        <dbReference type="EMBL" id="TCV87959.1"/>
    </source>
</evidence>
<evidence type="ECO:0000313" key="4">
    <source>
        <dbReference type="Proteomes" id="UP000305526"/>
    </source>
</evidence>
<dbReference type="EMBL" id="VDGV01000082">
    <property type="protein sequence ID" value="TNG90237.1"/>
    <property type="molecule type" value="Genomic_DNA"/>
</dbReference>
<evidence type="ECO:0000313" key="2">
    <source>
        <dbReference type="EMBL" id="TNG90237.1"/>
    </source>
</evidence>
<dbReference type="AlphaFoldDB" id="A0A4V2W2G4"/>